<gene>
    <name evidence="1" type="ORF">BT96DRAFT_964142</name>
</gene>
<dbReference type="SUPFAM" id="SSF48613">
    <property type="entry name" value="Heme oxygenase-like"/>
    <property type="match status" value="1"/>
</dbReference>
<dbReference type="Gene3D" id="1.20.910.10">
    <property type="entry name" value="Heme oxygenase-like"/>
    <property type="match status" value="1"/>
</dbReference>
<dbReference type="CDD" id="cd19357">
    <property type="entry name" value="TenA_E_At3g16990-like"/>
    <property type="match status" value="1"/>
</dbReference>
<dbReference type="EMBL" id="ML769415">
    <property type="protein sequence ID" value="KAE9404570.1"/>
    <property type="molecule type" value="Genomic_DNA"/>
</dbReference>
<keyword evidence="2" id="KW-1185">Reference proteome</keyword>
<name>A0A6A4I3R7_9AGAR</name>
<dbReference type="PANTHER" id="PTHR41813">
    <property type="entry name" value="REGULATOR PAB1642, PUTATIVE (AFU_ORTHOLOGUE AFUA_3G11955)-RELATED"/>
    <property type="match status" value="1"/>
</dbReference>
<dbReference type="PANTHER" id="PTHR41813:SF2">
    <property type="entry name" value="REGULATOR PAB1642, PUTATIVE (AFU_ORTHOLOGUE AFUA_3G11955)-RELATED"/>
    <property type="match status" value="1"/>
</dbReference>
<evidence type="ECO:0000313" key="2">
    <source>
        <dbReference type="Proteomes" id="UP000799118"/>
    </source>
</evidence>
<accession>A0A6A4I3R7</accession>
<proteinExistence type="predicted"/>
<reference evidence="1" key="1">
    <citation type="journal article" date="2019" name="Environ. Microbiol.">
        <title>Fungal ecological strategies reflected in gene transcription - a case study of two litter decomposers.</title>
        <authorList>
            <person name="Barbi F."/>
            <person name="Kohler A."/>
            <person name="Barry K."/>
            <person name="Baskaran P."/>
            <person name="Daum C."/>
            <person name="Fauchery L."/>
            <person name="Ihrmark K."/>
            <person name="Kuo A."/>
            <person name="LaButti K."/>
            <person name="Lipzen A."/>
            <person name="Morin E."/>
            <person name="Grigoriev I.V."/>
            <person name="Henrissat B."/>
            <person name="Lindahl B."/>
            <person name="Martin F."/>
        </authorList>
    </citation>
    <scope>NUCLEOTIDE SEQUENCE</scope>
    <source>
        <strain evidence="1">JB14</strain>
    </source>
</reference>
<protein>
    <submittedName>
        <fullName evidence="1">Heme oxygenase-like protein</fullName>
    </submittedName>
</protein>
<organism evidence="1 2">
    <name type="scientific">Gymnopus androsaceus JB14</name>
    <dbReference type="NCBI Taxonomy" id="1447944"/>
    <lineage>
        <taxon>Eukaryota</taxon>
        <taxon>Fungi</taxon>
        <taxon>Dikarya</taxon>
        <taxon>Basidiomycota</taxon>
        <taxon>Agaricomycotina</taxon>
        <taxon>Agaricomycetes</taxon>
        <taxon>Agaricomycetidae</taxon>
        <taxon>Agaricales</taxon>
        <taxon>Marasmiineae</taxon>
        <taxon>Omphalotaceae</taxon>
        <taxon>Gymnopus</taxon>
    </lineage>
</organism>
<dbReference type="InterPro" id="IPR053261">
    <property type="entry name" value="Polyketide-peptide_reg"/>
</dbReference>
<dbReference type="AlphaFoldDB" id="A0A6A4I3R7"/>
<dbReference type="Proteomes" id="UP000799118">
    <property type="component" value="Unassembled WGS sequence"/>
</dbReference>
<evidence type="ECO:0000313" key="1">
    <source>
        <dbReference type="EMBL" id="KAE9404570.1"/>
    </source>
</evidence>
<dbReference type="InterPro" id="IPR016084">
    <property type="entry name" value="Haem_Oase-like_multi-hlx"/>
</dbReference>
<sequence length="229" mass="25946">MQDSKFLTKHLLSLATPYASATTHSFLAAAGNGSLSHNLLSFWLYQDRIYAAQAYPKFIGSLISNIPFDPAHGLSSPEENLNKRILKILLFALENIVRESSFFQETAQKWGLKLEGWPERKGTRDYTAEMERMSKNWIDGLVFLWAMEKSRLAPGKSSSDSRTNAAIATLSENWTCPEFVAFVDDLSGLVDSLGIEPESAEWKRAEKVWARVVELEANFWPMEEEIQHI</sequence>
<dbReference type="OrthoDB" id="37730at2759"/>